<dbReference type="EC" id="5.3.1.6" evidence="2"/>
<dbReference type="InterPro" id="IPR037171">
    <property type="entry name" value="NagB/RpiA_transferase-like"/>
</dbReference>
<protein>
    <recommendedName>
        <fullName evidence="2">ribose-5-phosphate isomerase</fullName>
        <ecNumber evidence="2">5.3.1.6</ecNumber>
    </recommendedName>
    <alternativeName>
        <fullName evidence="4">Phosphoriboisomerase</fullName>
    </alternativeName>
</protein>
<dbReference type="CDD" id="cd01398">
    <property type="entry name" value="RPI_A"/>
    <property type="match status" value="1"/>
</dbReference>
<evidence type="ECO:0000256" key="3">
    <source>
        <dbReference type="ARBA" id="ARBA00023235"/>
    </source>
</evidence>
<dbReference type="NCBIfam" id="TIGR00021">
    <property type="entry name" value="rpiA"/>
    <property type="match status" value="1"/>
</dbReference>
<gene>
    <name evidence="5" type="ORF">METZ01_LOCUS26234</name>
</gene>
<dbReference type="GO" id="GO:0006014">
    <property type="term" value="P:D-ribose metabolic process"/>
    <property type="evidence" value="ECO:0007669"/>
    <property type="project" value="TreeGrafter"/>
</dbReference>
<dbReference type="FunFam" id="3.40.50.1360:FF:000001">
    <property type="entry name" value="Ribose-5-phosphate isomerase A"/>
    <property type="match status" value="1"/>
</dbReference>
<proteinExistence type="inferred from homology"/>
<evidence type="ECO:0000256" key="2">
    <source>
        <dbReference type="ARBA" id="ARBA00011959"/>
    </source>
</evidence>
<dbReference type="NCBIfam" id="NF001924">
    <property type="entry name" value="PRK00702.1"/>
    <property type="match status" value="1"/>
</dbReference>
<dbReference type="SUPFAM" id="SSF75445">
    <property type="entry name" value="D-ribose-5-phosphate isomerase (RpiA), lid domain"/>
    <property type="match status" value="1"/>
</dbReference>
<dbReference type="InterPro" id="IPR020672">
    <property type="entry name" value="Ribose5P_isomerase_typA_subgr"/>
</dbReference>
<dbReference type="EMBL" id="UINC01001177">
    <property type="protein sequence ID" value="SUZ73380.1"/>
    <property type="molecule type" value="Genomic_DNA"/>
</dbReference>
<name>A0A381Q2U6_9ZZZZ</name>
<dbReference type="PANTHER" id="PTHR11934:SF0">
    <property type="entry name" value="RIBOSE-5-PHOSPHATE ISOMERASE"/>
    <property type="match status" value="1"/>
</dbReference>
<dbReference type="GO" id="GO:0004751">
    <property type="term" value="F:ribose-5-phosphate isomerase activity"/>
    <property type="evidence" value="ECO:0007669"/>
    <property type="project" value="UniProtKB-EC"/>
</dbReference>
<reference evidence="5" key="1">
    <citation type="submission" date="2018-05" db="EMBL/GenBank/DDBJ databases">
        <authorList>
            <person name="Lanie J.A."/>
            <person name="Ng W.-L."/>
            <person name="Kazmierczak K.M."/>
            <person name="Andrzejewski T.M."/>
            <person name="Davidsen T.M."/>
            <person name="Wayne K.J."/>
            <person name="Tettelin H."/>
            <person name="Glass J.I."/>
            <person name="Rusch D."/>
            <person name="Podicherti R."/>
            <person name="Tsui H.-C.T."/>
            <person name="Winkler M.E."/>
        </authorList>
    </citation>
    <scope>NUCLEOTIDE SEQUENCE</scope>
</reference>
<dbReference type="Gene3D" id="3.40.50.1360">
    <property type="match status" value="1"/>
</dbReference>
<evidence type="ECO:0000256" key="4">
    <source>
        <dbReference type="ARBA" id="ARBA00029734"/>
    </source>
</evidence>
<dbReference type="Pfam" id="PF06026">
    <property type="entry name" value="Rib_5-P_isom_A"/>
    <property type="match status" value="1"/>
</dbReference>
<comment type="catalytic activity">
    <reaction evidence="1">
        <text>aldehydo-D-ribose 5-phosphate = D-ribulose 5-phosphate</text>
        <dbReference type="Rhea" id="RHEA:14657"/>
        <dbReference type="ChEBI" id="CHEBI:58121"/>
        <dbReference type="ChEBI" id="CHEBI:58273"/>
        <dbReference type="EC" id="5.3.1.6"/>
    </reaction>
</comment>
<dbReference type="HAMAP" id="MF_00170">
    <property type="entry name" value="Rib_5P_isom_A"/>
    <property type="match status" value="1"/>
</dbReference>
<organism evidence="5">
    <name type="scientific">marine metagenome</name>
    <dbReference type="NCBI Taxonomy" id="408172"/>
    <lineage>
        <taxon>unclassified sequences</taxon>
        <taxon>metagenomes</taxon>
        <taxon>ecological metagenomes</taxon>
    </lineage>
</organism>
<dbReference type="PANTHER" id="PTHR11934">
    <property type="entry name" value="RIBOSE-5-PHOSPHATE ISOMERASE"/>
    <property type="match status" value="1"/>
</dbReference>
<keyword evidence="3" id="KW-0413">Isomerase</keyword>
<evidence type="ECO:0000256" key="1">
    <source>
        <dbReference type="ARBA" id="ARBA00001713"/>
    </source>
</evidence>
<dbReference type="SUPFAM" id="SSF100950">
    <property type="entry name" value="NagB/RpiA/CoA transferase-like"/>
    <property type="match status" value="1"/>
</dbReference>
<dbReference type="GO" id="GO:0009052">
    <property type="term" value="P:pentose-phosphate shunt, non-oxidative branch"/>
    <property type="evidence" value="ECO:0007669"/>
    <property type="project" value="InterPro"/>
</dbReference>
<dbReference type="GO" id="GO:0005829">
    <property type="term" value="C:cytosol"/>
    <property type="evidence" value="ECO:0007669"/>
    <property type="project" value="TreeGrafter"/>
</dbReference>
<evidence type="ECO:0000313" key="5">
    <source>
        <dbReference type="EMBL" id="SUZ73380.1"/>
    </source>
</evidence>
<accession>A0A381Q2U6</accession>
<sequence>MDKEEKKKQSAEKAYEIVKKGLNRDTVLGIGTGSTTNYFIEILNQEKLDLKGAVCSSNASEEYLKMSNIKILSLNDVHKIDFYVDGADEFNSRKELIKGGGGALTREKILAHSSETFICIVDDSKYSDLLGNFPVPIEVIELARSAISREVMKMGGRPVYRNNFVTDNGHQIIDVHNLDLNVPYETEQTINKIPGVVENGIFSSRKADIILLATDSGIEEIKD</sequence>
<dbReference type="AlphaFoldDB" id="A0A381Q2U6"/>
<dbReference type="InterPro" id="IPR004788">
    <property type="entry name" value="Ribose5P_isomerase_type_A"/>
</dbReference>
<dbReference type="Gene3D" id="3.30.70.260">
    <property type="match status" value="1"/>
</dbReference>